<protein>
    <submittedName>
        <fullName evidence="1">Uncharacterized protein</fullName>
    </submittedName>
</protein>
<name>A0A2P2MXB1_RHIMU</name>
<organism evidence="1">
    <name type="scientific">Rhizophora mucronata</name>
    <name type="common">Asiatic mangrove</name>
    <dbReference type="NCBI Taxonomy" id="61149"/>
    <lineage>
        <taxon>Eukaryota</taxon>
        <taxon>Viridiplantae</taxon>
        <taxon>Streptophyta</taxon>
        <taxon>Embryophyta</taxon>
        <taxon>Tracheophyta</taxon>
        <taxon>Spermatophyta</taxon>
        <taxon>Magnoliopsida</taxon>
        <taxon>eudicotyledons</taxon>
        <taxon>Gunneridae</taxon>
        <taxon>Pentapetalae</taxon>
        <taxon>rosids</taxon>
        <taxon>fabids</taxon>
        <taxon>Malpighiales</taxon>
        <taxon>Rhizophoraceae</taxon>
        <taxon>Rhizophora</taxon>
    </lineage>
</organism>
<dbReference type="AlphaFoldDB" id="A0A2P2MXB1"/>
<sequence length="28" mass="3318">MMPYDQPKLLLNYTPFTIEYGLLCQLLV</sequence>
<accession>A0A2P2MXB1</accession>
<evidence type="ECO:0000313" key="1">
    <source>
        <dbReference type="EMBL" id="MBX34860.1"/>
    </source>
</evidence>
<dbReference type="EMBL" id="GGEC01054376">
    <property type="protein sequence ID" value="MBX34860.1"/>
    <property type="molecule type" value="Transcribed_RNA"/>
</dbReference>
<reference evidence="1" key="1">
    <citation type="submission" date="2018-02" db="EMBL/GenBank/DDBJ databases">
        <title>Rhizophora mucronata_Transcriptome.</title>
        <authorList>
            <person name="Meera S.P."/>
            <person name="Sreeshan A."/>
            <person name="Augustine A."/>
        </authorList>
    </citation>
    <scope>NUCLEOTIDE SEQUENCE</scope>
    <source>
        <tissue evidence="1">Leaf</tissue>
    </source>
</reference>
<proteinExistence type="predicted"/>